<dbReference type="AlphaFoldDB" id="A0A8X6W1D5"/>
<feature type="domain" description="Reverse transcriptase" evidence="2">
    <location>
        <begin position="119"/>
        <end position="358"/>
    </location>
</feature>
<dbReference type="GO" id="GO:0003964">
    <property type="term" value="F:RNA-directed DNA polymerase activity"/>
    <property type="evidence" value="ECO:0007669"/>
    <property type="project" value="UniProtKB-KW"/>
</dbReference>
<feature type="compositionally biased region" description="Low complexity" evidence="1">
    <location>
        <begin position="36"/>
        <end position="49"/>
    </location>
</feature>
<evidence type="ECO:0000256" key="1">
    <source>
        <dbReference type="SAM" id="MobiDB-lite"/>
    </source>
</evidence>
<dbReference type="EMBL" id="BMAU01021376">
    <property type="protein sequence ID" value="GFY26497.1"/>
    <property type="molecule type" value="Genomic_DNA"/>
</dbReference>
<evidence type="ECO:0000313" key="4">
    <source>
        <dbReference type="Proteomes" id="UP000887159"/>
    </source>
</evidence>
<dbReference type="CDD" id="cd01650">
    <property type="entry name" value="RT_nLTR_like"/>
    <property type="match status" value="1"/>
</dbReference>
<dbReference type="SUPFAM" id="SSF56672">
    <property type="entry name" value="DNA/RNA polymerases"/>
    <property type="match status" value="1"/>
</dbReference>
<keyword evidence="4" id="KW-1185">Reference proteome</keyword>
<keyword evidence="3" id="KW-0548">Nucleotidyltransferase</keyword>
<gene>
    <name evidence="3" type="primary">RTase</name>
    <name evidence="3" type="ORF">TNCV_2878281</name>
</gene>
<dbReference type="PANTHER" id="PTHR36688:SF1">
    <property type="entry name" value="ENDONUCLEASE_EXONUCLEASE_PHOSPHATASE DOMAIN-CONTAINING PROTEIN"/>
    <property type="match status" value="1"/>
</dbReference>
<proteinExistence type="predicted"/>
<accession>A0A8X6W1D5</accession>
<dbReference type="PANTHER" id="PTHR36688">
    <property type="entry name" value="ENDO/EXONUCLEASE/PHOSPHATASE DOMAIN-CONTAINING PROTEIN"/>
    <property type="match status" value="1"/>
</dbReference>
<reference evidence="3" key="1">
    <citation type="submission" date="2020-08" db="EMBL/GenBank/DDBJ databases">
        <title>Multicomponent nature underlies the extraordinary mechanical properties of spider dragline silk.</title>
        <authorList>
            <person name="Kono N."/>
            <person name="Nakamura H."/>
            <person name="Mori M."/>
            <person name="Yoshida Y."/>
            <person name="Ohtoshi R."/>
            <person name="Malay A.D."/>
            <person name="Moran D.A.P."/>
            <person name="Tomita M."/>
            <person name="Numata K."/>
            <person name="Arakawa K."/>
        </authorList>
    </citation>
    <scope>NUCLEOTIDE SEQUENCE</scope>
</reference>
<keyword evidence="3" id="KW-0695">RNA-directed DNA polymerase</keyword>
<dbReference type="Pfam" id="PF00078">
    <property type="entry name" value="RVT_1"/>
    <property type="match status" value="1"/>
</dbReference>
<feature type="region of interest" description="Disordered" evidence="1">
    <location>
        <begin position="35"/>
        <end position="107"/>
    </location>
</feature>
<organism evidence="3 4">
    <name type="scientific">Trichonephila clavipes</name>
    <name type="common">Golden silk orbweaver</name>
    <name type="synonym">Nephila clavipes</name>
    <dbReference type="NCBI Taxonomy" id="2585209"/>
    <lineage>
        <taxon>Eukaryota</taxon>
        <taxon>Metazoa</taxon>
        <taxon>Ecdysozoa</taxon>
        <taxon>Arthropoda</taxon>
        <taxon>Chelicerata</taxon>
        <taxon>Arachnida</taxon>
        <taxon>Araneae</taxon>
        <taxon>Araneomorphae</taxon>
        <taxon>Entelegynae</taxon>
        <taxon>Araneoidea</taxon>
        <taxon>Nephilidae</taxon>
        <taxon>Trichonephila</taxon>
    </lineage>
</organism>
<comment type="caution">
    <text evidence="3">The sequence shown here is derived from an EMBL/GenBank/DDBJ whole genome shotgun (WGS) entry which is preliminary data.</text>
</comment>
<evidence type="ECO:0000313" key="3">
    <source>
        <dbReference type="EMBL" id="GFY26497.1"/>
    </source>
</evidence>
<name>A0A8X6W1D5_TRICX</name>
<keyword evidence="3" id="KW-0808">Transferase</keyword>
<protein>
    <submittedName>
        <fullName evidence="3">Probable RNA-directed DNA polymerase from transposon BS</fullName>
    </submittedName>
</protein>
<evidence type="ECO:0000259" key="2">
    <source>
        <dbReference type="PROSITE" id="PS50878"/>
    </source>
</evidence>
<dbReference type="PROSITE" id="PS50878">
    <property type="entry name" value="RT_POL"/>
    <property type="match status" value="1"/>
</dbReference>
<dbReference type="InterPro" id="IPR000477">
    <property type="entry name" value="RT_dom"/>
</dbReference>
<dbReference type="InterPro" id="IPR052560">
    <property type="entry name" value="RdDP_mobile_element"/>
</dbReference>
<dbReference type="Proteomes" id="UP000887159">
    <property type="component" value="Unassembled WGS sequence"/>
</dbReference>
<sequence>MESGLMLYNERCDTLRTAFDSEIIDPSDLNASTIISSSSLEPTKSPSLPRELTESPLFPRGSTEGPPVNELTEGPPVNELTEGPPVNGLTEGPPVNGTTEGSFLLSGPIKDPSFQNGYKSSAVTQSEETLLPYHVQQTVKHPSEEMFWGTFHSECSGNLVPFRLEVLGCCHISEKQAGFRRSYNTTEQIVRLTQHIKDGFQKKQSTPVVFVDFKSAFDRVWRKMLLKKLLHINVSGHLFKWISDFLSQRFLNIKYGNSRSEYGQTRQGLPQGSVLSPVLLNITINDLLSFIDNAVPEINSLLYADDLVLWSTGSDIPKLESTLNSALVTLASWSLENDFKDRLRYLPRDFYVFQTNLD</sequence>
<dbReference type="InterPro" id="IPR043502">
    <property type="entry name" value="DNA/RNA_pol_sf"/>
</dbReference>